<dbReference type="InterPro" id="IPR039683">
    <property type="entry name" value="Lsm12-like"/>
</dbReference>
<reference evidence="2 3" key="1">
    <citation type="journal article" date="2021" name="Genome Biol.">
        <title>AFLAP: assembly-free linkage analysis pipeline using k-mers from genome sequencing data.</title>
        <authorList>
            <person name="Fletcher K."/>
            <person name="Zhang L."/>
            <person name="Gil J."/>
            <person name="Han R."/>
            <person name="Cavanaugh K."/>
            <person name="Michelmore R."/>
        </authorList>
    </citation>
    <scope>NUCLEOTIDE SEQUENCE [LARGE SCALE GENOMIC DNA]</scope>
    <source>
        <strain evidence="2 3">SF5</strain>
    </source>
</reference>
<organism evidence="2 3">
    <name type="scientific">Bremia lactucae</name>
    <name type="common">Lettuce downy mildew</name>
    <dbReference type="NCBI Taxonomy" id="4779"/>
    <lineage>
        <taxon>Eukaryota</taxon>
        <taxon>Sar</taxon>
        <taxon>Stramenopiles</taxon>
        <taxon>Oomycota</taxon>
        <taxon>Peronosporomycetes</taxon>
        <taxon>Peronosporales</taxon>
        <taxon>Peronosporaceae</taxon>
        <taxon>Bremia</taxon>
    </lineage>
</organism>
<feature type="domain" description="AD" evidence="1">
    <location>
        <begin position="119"/>
        <end position="212"/>
    </location>
</feature>
<dbReference type="RefSeq" id="XP_067823132.1">
    <property type="nucleotide sequence ID" value="XM_067966891.1"/>
</dbReference>
<gene>
    <name evidence="2" type="ORF">CCR75_008844</name>
</gene>
<dbReference type="Proteomes" id="UP000294530">
    <property type="component" value="Unassembled WGS sequence"/>
</dbReference>
<evidence type="ECO:0000313" key="2">
    <source>
        <dbReference type="EMBL" id="TDH73634.1"/>
    </source>
</evidence>
<sequence>MLDLFACSAFAILTRFDQSKRNQFDLPPNRMDTTSAPPNPVIPVELQQDHKVIGAKVRVVTASNEIFEGIIFTMDPKANFLVLEEQDGVKFLTHIFYLETLKDVKILESPPAGHVLALPSISANELERVEQRYRVLAKRVLASIGQNVSGEAQTVFDALNKTMPCAWEDAYIRVMGEVLIKPPYRPQNCMSTNLQVLSRVKIVLEGEQRKLMKCEEVDV</sequence>
<dbReference type="InterPro" id="IPR047574">
    <property type="entry name" value="AD"/>
</dbReference>
<protein>
    <recommendedName>
        <fullName evidence="1">AD domain-containing protein</fullName>
    </recommendedName>
</protein>
<dbReference type="SMART" id="SM00995">
    <property type="entry name" value="AD"/>
    <property type="match status" value="1"/>
</dbReference>
<evidence type="ECO:0000313" key="3">
    <source>
        <dbReference type="Proteomes" id="UP000294530"/>
    </source>
</evidence>
<proteinExistence type="predicted"/>
<dbReference type="EMBL" id="SHOA02000001">
    <property type="protein sequence ID" value="TDH73634.1"/>
    <property type="molecule type" value="Genomic_DNA"/>
</dbReference>
<comment type="caution">
    <text evidence="2">The sequence shown here is derived from an EMBL/GenBank/DDBJ whole genome shotgun (WGS) entry which is preliminary data.</text>
</comment>
<dbReference type="GeneID" id="94352562"/>
<dbReference type="AlphaFoldDB" id="A0A976IKR8"/>
<dbReference type="Gene3D" id="2.30.30.100">
    <property type="match status" value="1"/>
</dbReference>
<accession>A0A976IKR8</accession>
<dbReference type="KEGG" id="blac:94352562"/>
<name>A0A976IKR8_BRELC</name>
<dbReference type="OrthoDB" id="1057137at2759"/>
<dbReference type="PANTHER" id="PTHR13542">
    <property type="entry name" value="LSM12 HOMOLOG"/>
    <property type="match status" value="1"/>
</dbReference>
<dbReference type="InterPro" id="IPR019181">
    <property type="entry name" value="LSM12_ABD"/>
</dbReference>
<dbReference type="PROSITE" id="PS52001">
    <property type="entry name" value="AD"/>
    <property type="match status" value="1"/>
</dbReference>
<evidence type="ECO:0000259" key="1">
    <source>
        <dbReference type="PROSITE" id="PS52001"/>
    </source>
</evidence>
<keyword evidence="3" id="KW-1185">Reference proteome</keyword>
<dbReference type="Pfam" id="PF09793">
    <property type="entry name" value="AD"/>
    <property type="match status" value="1"/>
</dbReference>